<comment type="caution">
    <text evidence="1">The sequence shown here is derived from an EMBL/GenBank/DDBJ whole genome shotgun (WGS) entry which is preliminary data.</text>
</comment>
<proteinExistence type="predicted"/>
<evidence type="ECO:0000313" key="2">
    <source>
        <dbReference type="Proteomes" id="UP000660380"/>
    </source>
</evidence>
<dbReference type="EMBL" id="JACJTA010000166">
    <property type="protein sequence ID" value="MBD2609519.1"/>
    <property type="molecule type" value="Genomic_DNA"/>
</dbReference>
<protein>
    <submittedName>
        <fullName evidence="1">Uncharacterized protein</fullName>
    </submittedName>
</protein>
<keyword evidence="2" id="KW-1185">Reference proteome</keyword>
<dbReference type="RefSeq" id="WP_029636000.1">
    <property type="nucleotide sequence ID" value="NZ_JACJTA010000166.1"/>
</dbReference>
<sequence length="89" mass="10550">MNNAELLRTLNRNDLLSVVELLSAALKFPDEDFEELEGYTGYLPEEVFERLKVLTEYERLKLMQKIINTLVHEAEQSTVRYFQTPWSRL</sequence>
<organism evidence="1 2">
    <name type="scientific">Scytonema hofmannii FACHB-248</name>
    <dbReference type="NCBI Taxonomy" id="1842502"/>
    <lineage>
        <taxon>Bacteria</taxon>
        <taxon>Bacillati</taxon>
        <taxon>Cyanobacteriota</taxon>
        <taxon>Cyanophyceae</taxon>
        <taxon>Nostocales</taxon>
        <taxon>Scytonemataceae</taxon>
        <taxon>Scytonema</taxon>
    </lineage>
</organism>
<reference evidence="1 2" key="1">
    <citation type="journal article" date="2020" name="ISME J.">
        <title>Comparative genomics reveals insights into cyanobacterial evolution and habitat adaptation.</title>
        <authorList>
            <person name="Chen M.Y."/>
            <person name="Teng W.K."/>
            <person name="Zhao L."/>
            <person name="Hu C.X."/>
            <person name="Zhou Y.K."/>
            <person name="Han B.P."/>
            <person name="Song L.R."/>
            <person name="Shu W.S."/>
        </authorList>
    </citation>
    <scope>NUCLEOTIDE SEQUENCE [LARGE SCALE GENOMIC DNA]</scope>
    <source>
        <strain evidence="1 2">FACHB-248</strain>
    </source>
</reference>
<accession>A0ABR8H228</accession>
<gene>
    <name evidence="1" type="ORF">H6G81_34785</name>
</gene>
<dbReference type="Proteomes" id="UP000660380">
    <property type="component" value="Unassembled WGS sequence"/>
</dbReference>
<name>A0ABR8H228_9CYAN</name>
<evidence type="ECO:0000313" key="1">
    <source>
        <dbReference type="EMBL" id="MBD2609519.1"/>
    </source>
</evidence>